<proteinExistence type="predicted"/>
<sequence>MTLWLYLHFPHLQLDSLCSDTEHPACIVDHGSVIQASQSAIQKGVCPGTGLGSAASLCAQLQVHAYHPDKETEKLHEIAQFLYMITSDIALFPPSGLLLKVTGMLALYHNLPTYWDRIKDQLDRLEVRYHFATAYTPQAARLMARNASDQLCIDEQEIQSQLLQYPITATDIAPDTMEKLHRIGIRHLEGLLALNTHEIARRFDIDLVNYTGQLTGRFRQPVEFYSPPEQFTRFLELLFEMDTLQRLEKPLYKLLLQLEPFFYARDKVVYELILTLHQRSVEPQQITLTSARGEYRADKWLQLSKLTLESVTLQAPLIAITLTASQTGPRQADTSDVFDGETRSLSPPELVSLLQAKLGKEAVSSIMLTDDPRPEKTSQLCPPLSGGCNKTIQHSRPLRPSLLLPEPERLKQSITILRGPERLVSGWWDNEEVIRDYYVGRTRTGRWLWVFRDHNQKWFIHGLFS</sequence>
<dbReference type="GO" id="GO:0016740">
    <property type="term" value="F:transferase activity"/>
    <property type="evidence" value="ECO:0007669"/>
    <property type="project" value="UniProtKB-KW"/>
</dbReference>
<dbReference type="CDD" id="cd03468">
    <property type="entry name" value="PolY_like"/>
    <property type="match status" value="1"/>
</dbReference>
<evidence type="ECO:0000313" key="4">
    <source>
        <dbReference type="Proteomes" id="UP000245362"/>
    </source>
</evidence>
<evidence type="ECO:0000259" key="2">
    <source>
        <dbReference type="Pfam" id="PF00817"/>
    </source>
</evidence>
<dbReference type="PANTHER" id="PTHR35369:SF2">
    <property type="entry name" value="BLR3025 PROTEIN"/>
    <property type="match status" value="1"/>
</dbReference>
<dbReference type="OrthoDB" id="5298951at2"/>
<keyword evidence="3" id="KW-0808">Transferase</keyword>
<dbReference type="AlphaFoldDB" id="A0A2U3BDY3"/>
<dbReference type="GO" id="GO:0006281">
    <property type="term" value="P:DNA repair"/>
    <property type="evidence" value="ECO:0007669"/>
    <property type="project" value="InterPro"/>
</dbReference>
<organism evidence="3 4">
    <name type="scientific">Vibrio albus</name>
    <dbReference type="NCBI Taxonomy" id="2200953"/>
    <lineage>
        <taxon>Bacteria</taxon>
        <taxon>Pseudomonadati</taxon>
        <taxon>Pseudomonadota</taxon>
        <taxon>Gammaproteobacteria</taxon>
        <taxon>Vibrionales</taxon>
        <taxon>Vibrionaceae</taxon>
        <taxon>Vibrio</taxon>
    </lineage>
</organism>
<name>A0A2U3BDY3_9VIBR</name>
<gene>
    <name evidence="3" type="ORF">DI392_01515</name>
</gene>
<dbReference type="PANTHER" id="PTHR35369">
    <property type="entry name" value="BLR3025 PROTEIN-RELATED"/>
    <property type="match status" value="1"/>
</dbReference>
<keyword evidence="4" id="KW-1185">Reference proteome</keyword>
<comment type="caution">
    <text evidence="3">The sequence shown here is derived from an EMBL/GenBank/DDBJ whole genome shotgun (WGS) entry which is preliminary data.</text>
</comment>
<reference evidence="3 4" key="1">
    <citation type="submission" date="2018-05" db="EMBL/GenBank/DDBJ databases">
        <title>Vibrio limimaris sp. nov., isolated from marine sediment.</title>
        <authorList>
            <person name="Li C.-M."/>
        </authorList>
    </citation>
    <scope>NUCLEOTIDE SEQUENCE [LARGE SCALE GENOMIC DNA]</scope>
    <source>
        <strain evidence="3 4">E4404</strain>
    </source>
</reference>
<feature type="domain" description="UmuC" evidence="2">
    <location>
        <begin position="22"/>
        <end position="144"/>
    </location>
</feature>
<dbReference type="Pfam" id="PF00817">
    <property type="entry name" value="IMS"/>
    <property type="match status" value="1"/>
</dbReference>
<keyword evidence="1" id="KW-0227">DNA damage</keyword>
<dbReference type="RefSeq" id="WP_109318138.1">
    <property type="nucleotide sequence ID" value="NZ_QFWT01000001.1"/>
</dbReference>
<evidence type="ECO:0000256" key="1">
    <source>
        <dbReference type="ARBA" id="ARBA00022763"/>
    </source>
</evidence>
<dbReference type="EMBL" id="QFWT01000001">
    <property type="protein sequence ID" value="PWI34985.1"/>
    <property type="molecule type" value="Genomic_DNA"/>
</dbReference>
<dbReference type="Proteomes" id="UP000245362">
    <property type="component" value="Unassembled WGS sequence"/>
</dbReference>
<dbReference type="SUPFAM" id="SSF56672">
    <property type="entry name" value="DNA/RNA polymerases"/>
    <property type="match status" value="1"/>
</dbReference>
<dbReference type="InterPro" id="IPR001126">
    <property type="entry name" value="UmuC"/>
</dbReference>
<evidence type="ECO:0000313" key="3">
    <source>
        <dbReference type="EMBL" id="PWI34985.1"/>
    </source>
</evidence>
<protein>
    <submittedName>
        <fullName evidence="3">Nucleotidyltransferase</fullName>
    </submittedName>
</protein>
<accession>A0A2U3BDY3</accession>
<dbReference type="InterPro" id="IPR043502">
    <property type="entry name" value="DNA/RNA_pol_sf"/>
</dbReference>
<dbReference type="InterPro" id="IPR050356">
    <property type="entry name" value="SulA_CellDiv_inhibitor"/>
</dbReference>